<evidence type="ECO:0000256" key="2">
    <source>
        <dbReference type="ARBA" id="ARBA00022692"/>
    </source>
</evidence>
<evidence type="ECO:0000259" key="6">
    <source>
        <dbReference type="Pfam" id="PF04335"/>
    </source>
</evidence>
<dbReference type="Proteomes" id="UP000027473">
    <property type="component" value="Unassembled WGS sequence"/>
</dbReference>
<proteinExistence type="predicted"/>
<dbReference type="InterPro" id="IPR032710">
    <property type="entry name" value="NTF2-like_dom_sf"/>
</dbReference>
<evidence type="ECO:0000256" key="3">
    <source>
        <dbReference type="ARBA" id="ARBA00022989"/>
    </source>
</evidence>
<keyword evidence="4 5" id="KW-0472">Membrane</keyword>
<comment type="caution">
    <text evidence="7">The sequence shown here is derived from an EMBL/GenBank/DDBJ whole genome shotgun (WGS) entry which is preliminary data.</text>
</comment>
<dbReference type="GO" id="GO:0016020">
    <property type="term" value="C:membrane"/>
    <property type="evidence" value="ECO:0007669"/>
    <property type="project" value="UniProtKB-SubCell"/>
</dbReference>
<dbReference type="AlphaFoldDB" id="A0AB73BU74"/>
<accession>A0AB73BU74</accession>
<keyword evidence="2 5" id="KW-0812">Transmembrane</keyword>
<dbReference type="EMBL" id="JAAC01000169">
    <property type="protein sequence ID" value="KDE61650.1"/>
    <property type="molecule type" value="Genomic_DNA"/>
</dbReference>
<keyword evidence="3 5" id="KW-1133">Transmembrane helix</keyword>
<feature type="transmembrane region" description="Helical" evidence="5">
    <location>
        <begin position="44"/>
        <end position="67"/>
    </location>
</feature>
<evidence type="ECO:0000313" key="8">
    <source>
        <dbReference type="Proteomes" id="UP000027473"/>
    </source>
</evidence>
<dbReference type="SUPFAM" id="SSF54427">
    <property type="entry name" value="NTF2-like"/>
    <property type="match status" value="1"/>
</dbReference>
<dbReference type="Pfam" id="PF04335">
    <property type="entry name" value="VirB8"/>
    <property type="match status" value="1"/>
</dbReference>
<dbReference type="Gene3D" id="3.10.450.230">
    <property type="entry name" value="VirB8 protein"/>
    <property type="match status" value="1"/>
</dbReference>
<reference evidence="7 8" key="1">
    <citation type="submission" date="2014-01" db="EMBL/GenBank/DDBJ databases">
        <title>Comparative genomics of Fusobacterium necrophorum wild isolates.</title>
        <authorList>
            <person name="Kittichotirat W."/>
            <person name="Bumgarner R.E."/>
            <person name="Lawrence P."/>
        </authorList>
    </citation>
    <scope>NUCLEOTIDE SEQUENCE [LARGE SCALE GENOMIC DNA]</scope>
    <source>
        <strain evidence="7 8">BL</strain>
    </source>
</reference>
<dbReference type="InterPro" id="IPR007430">
    <property type="entry name" value="VirB8"/>
</dbReference>
<dbReference type="RefSeq" id="WP_035933933.1">
    <property type="nucleotide sequence ID" value="NZ_JAAC01000169.1"/>
</dbReference>
<dbReference type="CDD" id="cd16425">
    <property type="entry name" value="TrbF"/>
    <property type="match status" value="1"/>
</dbReference>
<evidence type="ECO:0000256" key="1">
    <source>
        <dbReference type="ARBA" id="ARBA00004167"/>
    </source>
</evidence>
<name>A0AB73BU74_9FUSO</name>
<dbReference type="InterPro" id="IPR035658">
    <property type="entry name" value="TrbF"/>
</dbReference>
<gene>
    <name evidence="7" type="ORF">FUSO3_09820</name>
</gene>
<sequence>MGFFRKKEKEKLKNKEKKESLDYEQAKEEYLNTILNVSKSRSNWVSAAILSLFITLLSILGVFYFGMRSTVIPYFFEIDRNGTVHKLTVGEYEKQYVPEEALITLTLKEFIENSRWISTDEVVQNNFVEKAFNYSSPKVIQKLKSIYAQEELTKLIKNGVTRDILIETVTKADETLYNARWTETIYNENGNIINQIGKFGNFNIQIIKPKNTAEMKKNPLGITIVDFNISTNTK</sequence>
<protein>
    <recommendedName>
        <fullName evidence="6">Bacterial virulence protein VirB8 domain-containing protein</fullName>
    </recommendedName>
</protein>
<feature type="domain" description="Bacterial virulence protein VirB8" evidence="6">
    <location>
        <begin position="36"/>
        <end position="230"/>
    </location>
</feature>
<comment type="subcellular location">
    <subcellularLocation>
        <location evidence="1">Membrane</location>
        <topology evidence="1">Single-pass membrane protein</topology>
    </subcellularLocation>
</comment>
<evidence type="ECO:0000256" key="5">
    <source>
        <dbReference type="SAM" id="Phobius"/>
    </source>
</evidence>
<evidence type="ECO:0000313" key="7">
    <source>
        <dbReference type="EMBL" id="KDE61650.1"/>
    </source>
</evidence>
<evidence type="ECO:0000256" key="4">
    <source>
        <dbReference type="ARBA" id="ARBA00023136"/>
    </source>
</evidence>
<organism evidence="7 8">
    <name type="scientific">Fusobacterium necrophorum BL</name>
    <dbReference type="NCBI Taxonomy" id="1441732"/>
    <lineage>
        <taxon>Bacteria</taxon>
        <taxon>Fusobacteriati</taxon>
        <taxon>Fusobacteriota</taxon>
        <taxon>Fusobacteriia</taxon>
        <taxon>Fusobacteriales</taxon>
        <taxon>Fusobacteriaceae</taxon>
        <taxon>Fusobacterium</taxon>
    </lineage>
</organism>